<accession>A0AAQ3JUZ8</accession>
<dbReference type="InterPro" id="IPR003439">
    <property type="entry name" value="ABC_transporter-like_ATP-bd"/>
</dbReference>
<dbReference type="GO" id="GO:0005524">
    <property type="term" value="F:ATP binding"/>
    <property type="evidence" value="ECO:0007669"/>
    <property type="project" value="UniProtKB-KW"/>
</dbReference>
<dbReference type="Pfam" id="PF00005">
    <property type="entry name" value="ABC_tran"/>
    <property type="match status" value="1"/>
</dbReference>
<evidence type="ECO:0000256" key="8">
    <source>
        <dbReference type="ARBA" id="ARBA00023136"/>
    </source>
</evidence>
<evidence type="ECO:0000256" key="2">
    <source>
        <dbReference type="ARBA" id="ARBA00005814"/>
    </source>
</evidence>
<dbReference type="PANTHER" id="PTHR48041">
    <property type="entry name" value="ABC TRANSPORTER G FAMILY MEMBER 28"/>
    <property type="match status" value="1"/>
</dbReference>
<keyword evidence="7 9" id="KW-1133">Transmembrane helix</keyword>
<dbReference type="PROSITE" id="PS50893">
    <property type="entry name" value="ABC_TRANSPORTER_2"/>
    <property type="match status" value="1"/>
</dbReference>
<evidence type="ECO:0000256" key="4">
    <source>
        <dbReference type="ARBA" id="ARBA00022692"/>
    </source>
</evidence>
<gene>
    <name evidence="11" type="ORF">Cni_G03953</name>
</gene>
<feature type="transmembrane region" description="Helical" evidence="9">
    <location>
        <begin position="420"/>
        <end position="437"/>
    </location>
</feature>
<name>A0AAQ3JUZ8_9LILI</name>
<dbReference type="SMART" id="SM00382">
    <property type="entry name" value="AAA"/>
    <property type="match status" value="1"/>
</dbReference>
<dbReference type="GO" id="GO:0140359">
    <property type="term" value="F:ABC-type transporter activity"/>
    <property type="evidence" value="ECO:0007669"/>
    <property type="project" value="InterPro"/>
</dbReference>
<keyword evidence="4 9" id="KW-0812">Transmembrane</keyword>
<keyword evidence="6" id="KW-0067">ATP-binding</keyword>
<feature type="transmembrane region" description="Helical" evidence="9">
    <location>
        <begin position="643"/>
        <end position="661"/>
    </location>
</feature>
<dbReference type="GO" id="GO:0016020">
    <property type="term" value="C:membrane"/>
    <property type="evidence" value="ECO:0007669"/>
    <property type="project" value="UniProtKB-SubCell"/>
</dbReference>
<dbReference type="EMBL" id="CP136890">
    <property type="protein sequence ID" value="WOK95246.1"/>
    <property type="molecule type" value="Genomic_DNA"/>
</dbReference>
<comment type="similarity">
    <text evidence="2">Belongs to the ABC transporter superfamily. ABCG family. Eye pigment precursor importer (TC 3.A.1.204) subfamily.</text>
</comment>
<sequence length="670" mass="75874">MPWQSIVSIMEIHTALGLIANEEPNSLLHRYGEDASAEIEIERHHSNTTIKNNALLPIFLKFEDVEYKIKLSSRNANVSSHLGMEEGSSEHILKGITGSVGPGEILALMGPSGSGKTTLLKLLGGRLHGDIKGNVTYNASPYNPSLKRRIGFVTQDDVLFPHLTVEETLVFAAFLRLPKEMSRREKCTRADMIIKELSLERCRHTRIGGVFVKGISGGERRRTSIGYEILVDPSLLLLDEPTSGLDSTSASKLLVILQNLAKAGRTVITTIHQPSSRIFYMFDKLLLISEGQALYHGNARESMHYFSSLGFAPEIAMNPAEFLLDIATGHVKDISIPEPLQASPILQDLQLKVIQLLQCKYKTDLEPREKEDNHQQITTSIKLQVSSQIKKDWTSNWLEQFIILSKRTFRERRRDYLDKLRFAQTVGVAVLLGLLWWKSKIETETQLRDQVGLMFYICIFWSSSPLFGAVYVFPYEKDYLVKERKADMYRLSVYFMSSTLSDMVVNIMYSIIFIVILYFMVDLRRTVPCFFLTFLATLLVVITSQGMGELIGAAILNIKRAGLVASLALMLFLLTGGYYVQHIPKFMKWLKHISFMHYGFRLLLKVQYSGHLVYDCQSKGGCRDLQSSPTFDTIDLSGGSQEIWILLAMAVAYRLLAYFCLQRRINVASF</sequence>
<feature type="transmembrane region" description="Helical" evidence="9">
    <location>
        <begin position="493"/>
        <end position="519"/>
    </location>
</feature>
<evidence type="ECO:0000256" key="3">
    <source>
        <dbReference type="ARBA" id="ARBA00022448"/>
    </source>
</evidence>
<evidence type="ECO:0000256" key="5">
    <source>
        <dbReference type="ARBA" id="ARBA00022741"/>
    </source>
</evidence>
<evidence type="ECO:0000256" key="1">
    <source>
        <dbReference type="ARBA" id="ARBA00004141"/>
    </source>
</evidence>
<dbReference type="InterPro" id="IPR013525">
    <property type="entry name" value="ABC2_TM"/>
</dbReference>
<dbReference type="PANTHER" id="PTHR48041:SF135">
    <property type="entry name" value="ABC TRANSPORTER G FAMILY MEMBER 26"/>
    <property type="match status" value="1"/>
</dbReference>
<feature type="transmembrane region" description="Helical" evidence="9">
    <location>
        <begin position="531"/>
        <end position="556"/>
    </location>
</feature>
<organism evidence="11 12">
    <name type="scientific">Canna indica</name>
    <name type="common">Indian-shot</name>
    <dbReference type="NCBI Taxonomy" id="4628"/>
    <lineage>
        <taxon>Eukaryota</taxon>
        <taxon>Viridiplantae</taxon>
        <taxon>Streptophyta</taxon>
        <taxon>Embryophyta</taxon>
        <taxon>Tracheophyta</taxon>
        <taxon>Spermatophyta</taxon>
        <taxon>Magnoliopsida</taxon>
        <taxon>Liliopsida</taxon>
        <taxon>Zingiberales</taxon>
        <taxon>Cannaceae</taxon>
        <taxon>Canna</taxon>
    </lineage>
</organism>
<keyword evidence="5" id="KW-0547">Nucleotide-binding</keyword>
<dbReference type="Gene3D" id="3.40.50.300">
    <property type="entry name" value="P-loop containing nucleotide triphosphate hydrolases"/>
    <property type="match status" value="1"/>
</dbReference>
<feature type="transmembrane region" description="Helical" evidence="9">
    <location>
        <begin position="563"/>
        <end position="580"/>
    </location>
</feature>
<feature type="domain" description="ABC transporter" evidence="10">
    <location>
        <begin position="60"/>
        <end position="315"/>
    </location>
</feature>
<dbReference type="InterPro" id="IPR050352">
    <property type="entry name" value="ABCG_transporters"/>
</dbReference>
<dbReference type="Proteomes" id="UP001327560">
    <property type="component" value="Chromosome 1"/>
</dbReference>
<dbReference type="InterPro" id="IPR043926">
    <property type="entry name" value="ABCG_dom"/>
</dbReference>
<evidence type="ECO:0000256" key="9">
    <source>
        <dbReference type="SAM" id="Phobius"/>
    </source>
</evidence>
<dbReference type="AlphaFoldDB" id="A0AAQ3JUZ8"/>
<dbReference type="SUPFAM" id="SSF52540">
    <property type="entry name" value="P-loop containing nucleoside triphosphate hydrolases"/>
    <property type="match status" value="1"/>
</dbReference>
<dbReference type="Pfam" id="PF01061">
    <property type="entry name" value="ABC2_membrane"/>
    <property type="match status" value="1"/>
</dbReference>
<keyword evidence="12" id="KW-1185">Reference proteome</keyword>
<proteinExistence type="inferred from homology"/>
<dbReference type="InterPro" id="IPR027417">
    <property type="entry name" value="P-loop_NTPase"/>
</dbReference>
<keyword evidence="8 9" id="KW-0472">Membrane</keyword>
<dbReference type="FunFam" id="3.40.50.300:FF:000337">
    <property type="entry name" value="ABC transporter G family member 22"/>
    <property type="match status" value="1"/>
</dbReference>
<dbReference type="GO" id="GO:0016887">
    <property type="term" value="F:ATP hydrolysis activity"/>
    <property type="evidence" value="ECO:0007669"/>
    <property type="project" value="InterPro"/>
</dbReference>
<feature type="transmembrane region" description="Helical" evidence="9">
    <location>
        <begin position="453"/>
        <end position="473"/>
    </location>
</feature>
<protein>
    <submittedName>
        <fullName evidence="11">ABC transporter G family member 26</fullName>
    </submittedName>
</protein>
<evidence type="ECO:0000256" key="7">
    <source>
        <dbReference type="ARBA" id="ARBA00022989"/>
    </source>
</evidence>
<evidence type="ECO:0000256" key="6">
    <source>
        <dbReference type="ARBA" id="ARBA00022840"/>
    </source>
</evidence>
<evidence type="ECO:0000313" key="11">
    <source>
        <dbReference type="EMBL" id="WOK95246.1"/>
    </source>
</evidence>
<evidence type="ECO:0000259" key="10">
    <source>
        <dbReference type="PROSITE" id="PS50893"/>
    </source>
</evidence>
<keyword evidence="3" id="KW-0813">Transport</keyword>
<reference evidence="11 12" key="1">
    <citation type="submission" date="2023-10" db="EMBL/GenBank/DDBJ databases">
        <title>Chromosome-scale genome assembly provides insights into flower coloration mechanisms of Canna indica.</title>
        <authorList>
            <person name="Li C."/>
        </authorList>
    </citation>
    <scope>NUCLEOTIDE SEQUENCE [LARGE SCALE GENOMIC DNA]</scope>
    <source>
        <tissue evidence="11">Flower</tissue>
    </source>
</reference>
<evidence type="ECO:0000313" key="12">
    <source>
        <dbReference type="Proteomes" id="UP001327560"/>
    </source>
</evidence>
<dbReference type="Pfam" id="PF19055">
    <property type="entry name" value="ABC2_membrane_7"/>
    <property type="match status" value="1"/>
</dbReference>
<comment type="subcellular location">
    <subcellularLocation>
        <location evidence="1">Membrane</location>
        <topology evidence="1">Multi-pass membrane protein</topology>
    </subcellularLocation>
</comment>
<dbReference type="InterPro" id="IPR003593">
    <property type="entry name" value="AAA+_ATPase"/>
</dbReference>